<dbReference type="AlphaFoldDB" id="A0A3N8QXV6"/>
<protein>
    <submittedName>
        <fullName evidence="1">Uncharacterized protein</fullName>
    </submittedName>
</protein>
<dbReference type="RefSeq" id="WP_226236739.1">
    <property type="nucleotide sequence ID" value="NZ_JAIZPU010000019.1"/>
</dbReference>
<dbReference type="EMBL" id="QTQX01000016">
    <property type="protein sequence ID" value="RQT24256.1"/>
    <property type="molecule type" value="Genomic_DNA"/>
</dbReference>
<comment type="caution">
    <text evidence="1">The sequence shown here is derived from an EMBL/GenBank/DDBJ whole genome shotgun (WGS) entry which is preliminary data.</text>
</comment>
<proteinExistence type="predicted"/>
<name>A0A3N8QXV6_9BURK</name>
<accession>A0A3N8QXV6</accession>
<organism evidence="1 2">
    <name type="scientific">Burkholderia contaminans</name>
    <dbReference type="NCBI Taxonomy" id="488447"/>
    <lineage>
        <taxon>Bacteria</taxon>
        <taxon>Pseudomonadati</taxon>
        <taxon>Pseudomonadota</taxon>
        <taxon>Betaproteobacteria</taxon>
        <taxon>Burkholderiales</taxon>
        <taxon>Burkholderiaceae</taxon>
        <taxon>Burkholderia</taxon>
        <taxon>Burkholderia cepacia complex</taxon>
    </lineage>
</organism>
<gene>
    <name evidence="1" type="ORF">DF037_23200</name>
</gene>
<evidence type="ECO:0000313" key="1">
    <source>
        <dbReference type="EMBL" id="RQT24256.1"/>
    </source>
</evidence>
<evidence type="ECO:0000313" key="2">
    <source>
        <dbReference type="Proteomes" id="UP000269271"/>
    </source>
</evidence>
<sequence>MRGYSDAGGKRNMAPLALNTAPADVIVVPTGGACAISSSGWRDGMAAPALTTGHGGRLIDFGREPHP</sequence>
<dbReference type="Proteomes" id="UP000269271">
    <property type="component" value="Unassembled WGS sequence"/>
</dbReference>
<reference evidence="1 2" key="1">
    <citation type="submission" date="2018-08" db="EMBL/GenBank/DDBJ databases">
        <title>Comparative analysis of Burkholderia isolates from Puerto Rico.</title>
        <authorList>
            <person name="Hall C."/>
            <person name="Sahl J."/>
            <person name="Wagner D."/>
        </authorList>
    </citation>
    <scope>NUCLEOTIDE SEQUENCE [LARGE SCALE GENOMIC DNA]</scope>
    <source>
        <strain evidence="1 2">Bp9001</strain>
    </source>
</reference>